<dbReference type="InterPro" id="IPR036388">
    <property type="entry name" value="WH-like_DNA-bd_sf"/>
</dbReference>
<keyword evidence="2" id="KW-0238">DNA-binding</keyword>
<dbReference type="EMBL" id="JBHSOH010000007">
    <property type="protein sequence ID" value="MFC5848333.1"/>
    <property type="molecule type" value="Genomic_DNA"/>
</dbReference>
<dbReference type="SMART" id="SM00895">
    <property type="entry name" value="FCD"/>
    <property type="match status" value="1"/>
</dbReference>
<dbReference type="InterPro" id="IPR011711">
    <property type="entry name" value="GntR_C"/>
</dbReference>
<dbReference type="Proteomes" id="UP001595979">
    <property type="component" value="Unassembled WGS sequence"/>
</dbReference>
<name>A0ABW1DHW7_9DEIO</name>
<keyword evidence="6" id="KW-1185">Reference proteome</keyword>
<keyword evidence="1" id="KW-0805">Transcription regulation</keyword>
<evidence type="ECO:0000256" key="3">
    <source>
        <dbReference type="ARBA" id="ARBA00023163"/>
    </source>
</evidence>
<dbReference type="InterPro" id="IPR036390">
    <property type="entry name" value="WH_DNA-bd_sf"/>
</dbReference>
<keyword evidence="3" id="KW-0804">Transcription</keyword>
<dbReference type="Gene3D" id="1.20.120.530">
    <property type="entry name" value="GntR ligand-binding domain-like"/>
    <property type="match status" value="1"/>
</dbReference>
<accession>A0ABW1DHW7</accession>
<organism evidence="5 6">
    <name type="scientific">Deinococcus petrolearius</name>
    <dbReference type="NCBI Taxonomy" id="1751295"/>
    <lineage>
        <taxon>Bacteria</taxon>
        <taxon>Thermotogati</taxon>
        <taxon>Deinococcota</taxon>
        <taxon>Deinococci</taxon>
        <taxon>Deinococcales</taxon>
        <taxon>Deinococcaceae</taxon>
        <taxon>Deinococcus</taxon>
    </lineage>
</organism>
<sequence>MWNDQSISDCLIRALGEQQLPPGTRLPEHQLAGLFGVSRETVRRVLLRLGEKKYVELRRNAGARVYAPEPPDVADIFHARRTVEAETARLACTRAVPADVLSLRETLAQEHAALAAGDAPRAIRLSGEFHLSVARVGGNTLLTAFLAELIVQSSLALALYGRSAPDTCREQDHAGLLRALERGDEEGVVPLMDAHLRGIEARLGPRPARQRKVDLGAALGLSPLAAD</sequence>
<reference evidence="6" key="1">
    <citation type="journal article" date="2019" name="Int. J. Syst. Evol. Microbiol.">
        <title>The Global Catalogue of Microorganisms (GCM) 10K type strain sequencing project: providing services to taxonomists for standard genome sequencing and annotation.</title>
        <authorList>
            <consortium name="The Broad Institute Genomics Platform"/>
            <consortium name="The Broad Institute Genome Sequencing Center for Infectious Disease"/>
            <person name="Wu L."/>
            <person name="Ma J."/>
        </authorList>
    </citation>
    <scope>NUCLEOTIDE SEQUENCE [LARGE SCALE GENOMIC DNA]</scope>
    <source>
        <strain evidence="6">CGMCC 1.15053</strain>
    </source>
</reference>
<feature type="domain" description="HTH gntR-type" evidence="4">
    <location>
        <begin position="1"/>
        <end position="68"/>
    </location>
</feature>
<dbReference type="PANTHER" id="PTHR43537">
    <property type="entry name" value="TRANSCRIPTIONAL REGULATOR, GNTR FAMILY"/>
    <property type="match status" value="1"/>
</dbReference>
<dbReference type="SUPFAM" id="SSF46785">
    <property type="entry name" value="Winged helix' DNA-binding domain"/>
    <property type="match status" value="1"/>
</dbReference>
<dbReference type="Pfam" id="PF07729">
    <property type="entry name" value="FCD"/>
    <property type="match status" value="1"/>
</dbReference>
<dbReference type="PANTHER" id="PTHR43537:SF53">
    <property type="entry name" value="HTH-TYPE TRANSCRIPTIONAL REPRESSOR NANR"/>
    <property type="match status" value="1"/>
</dbReference>
<gene>
    <name evidence="5" type="ORF">ACFPQ6_08425</name>
</gene>
<dbReference type="Pfam" id="PF00392">
    <property type="entry name" value="GntR"/>
    <property type="match status" value="1"/>
</dbReference>
<evidence type="ECO:0000313" key="5">
    <source>
        <dbReference type="EMBL" id="MFC5848333.1"/>
    </source>
</evidence>
<dbReference type="Gene3D" id="1.10.10.10">
    <property type="entry name" value="Winged helix-like DNA-binding domain superfamily/Winged helix DNA-binding domain"/>
    <property type="match status" value="1"/>
</dbReference>
<proteinExistence type="predicted"/>
<dbReference type="RefSeq" id="WP_380048290.1">
    <property type="nucleotide sequence ID" value="NZ_JBHSOH010000007.1"/>
</dbReference>
<dbReference type="InterPro" id="IPR000524">
    <property type="entry name" value="Tscrpt_reg_HTH_GntR"/>
</dbReference>
<evidence type="ECO:0000259" key="4">
    <source>
        <dbReference type="PROSITE" id="PS50949"/>
    </source>
</evidence>
<comment type="caution">
    <text evidence="5">The sequence shown here is derived from an EMBL/GenBank/DDBJ whole genome shotgun (WGS) entry which is preliminary data.</text>
</comment>
<dbReference type="InterPro" id="IPR008920">
    <property type="entry name" value="TF_FadR/GntR_C"/>
</dbReference>
<evidence type="ECO:0000313" key="6">
    <source>
        <dbReference type="Proteomes" id="UP001595979"/>
    </source>
</evidence>
<dbReference type="SMART" id="SM00345">
    <property type="entry name" value="HTH_GNTR"/>
    <property type="match status" value="1"/>
</dbReference>
<evidence type="ECO:0000256" key="1">
    <source>
        <dbReference type="ARBA" id="ARBA00023015"/>
    </source>
</evidence>
<protein>
    <submittedName>
        <fullName evidence="5">GntR family transcriptional regulator</fullName>
    </submittedName>
</protein>
<evidence type="ECO:0000256" key="2">
    <source>
        <dbReference type="ARBA" id="ARBA00023125"/>
    </source>
</evidence>
<dbReference type="SUPFAM" id="SSF48008">
    <property type="entry name" value="GntR ligand-binding domain-like"/>
    <property type="match status" value="1"/>
</dbReference>
<dbReference type="PROSITE" id="PS50949">
    <property type="entry name" value="HTH_GNTR"/>
    <property type="match status" value="1"/>
</dbReference>